<gene>
    <name evidence="1" type="ORF">O9K51_02726</name>
</gene>
<name>A0AB34G0X1_9HYPO</name>
<organism evidence="1 2">
    <name type="scientific">Purpureocillium lavendulum</name>
    <dbReference type="NCBI Taxonomy" id="1247861"/>
    <lineage>
        <taxon>Eukaryota</taxon>
        <taxon>Fungi</taxon>
        <taxon>Dikarya</taxon>
        <taxon>Ascomycota</taxon>
        <taxon>Pezizomycotina</taxon>
        <taxon>Sordariomycetes</taxon>
        <taxon>Hypocreomycetidae</taxon>
        <taxon>Hypocreales</taxon>
        <taxon>Ophiocordycipitaceae</taxon>
        <taxon>Purpureocillium</taxon>
    </lineage>
</organism>
<dbReference type="Pfam" id="PF12511">
    <property type="entry name" value="DUF3716"/>
    <property type="match status" value="1"/>
</dbReference>
<comment type="caution">
    <text evidence="1">The sequence shown here is derived from an EMBL/GenBank/DDBJ whole genome shotgun (WGS) entry which is preliminary data.</text>
</comment>
<sequence length="263" mass="27806">MAYYGDFVFPEKIGNVSLPDPQTLGGATDLTEAENTARLLDEALRPQRMITPAVTIEEGNQITREISVSSAQTADAVVKYVYGRKLAMPDACVSCRVGNGVFRRCVVLDAISPGCANCQYGCRSHTYAKAPDFPASEKADVDVLVNALADVPMKAVQQSCVLLAQAVNITVVSRGGEDITASNLSADMREAFGFTLLKAVGYLVALGPDDVTTGRFTFGHVCRSHKCSAAPGMATVPVKIIAMVGLALLGPTGESELEVDAEQ</sequence>
<reference evidence="1" key="1">
    <citation type="submission" date="2023-01" db="EMBL/GenBank/DDBJ databases">
        <title>The growth and conidiation of Purpureocillium lavendulum are regulated by nitrogen source and histone H3K14 acetylation.</title>
        <authorList>
            <person name="Tang P."/>
            <person name="Han J."/>
            <person name="Zhang C."/>
            <person name="Tang P."/>
            <person name="Qi F."/>
            <person name="Zhang K."/>
            <person name="Liang L."/>
        </authorList>
    </citation>
    <scope>NUCLEOTIDE SEQUENCE</scope>
    <source>
        <strain evidence="1">YMF1.00683</strain>
    </source>
</reference>
<dbReference type="InterPro" id="IPR022190">
    <property type="entry name" value="DUF3716"/>
</dbReference>
<dbReference type="EMBL" id="JAQHRD010000002">
    <property type="protein sequence ID" value="KAJ6444332.1"/>
    <property type="molecule type" value="Genomic_DNA"/>
</dbReference>
<evidence type="ECO:0000313" key="1">
    <source>
        <dbReference type="EMBL" id="KAJ6444332.1"/>
    </source>
</evidence>
<keyword evidence="2" id="KW-1185">Reference proteome</keyword>
<evidence type="ECO:0000313" key="2">
    <source>
        <dbReference type="Proteomes" id="UP001163105"/>
    </source>
</evidence>
<dbReference type="AlphaFoldDB" id="A0AB34G0X1"/>
<proteinExistence type="predicted"/>
<dbReference type="Proteomes" id="UP001163105">
    <property type="component" value="Unassembled WGS sequence"/>
</dbReference>
<accession>A0AB34G0X1</accession>
<protein>
    <submittedName>
        <fullName evidence="1">Uncharacterized protein</fullName>
    </submittedName>
</protein>